<keyword evidence="3 8" id="KW-0227">DNA damage</keyword>
<evidence type="ECO:0000256" key="6">
    <source>
        <dbReference type="ARBA" id="ARBA00023204"/>
    </source>
</evidence>
<feature type="region of interest" description="Disordered" evidence="9">
    <location>
        <begin position="75"/>
        <end position="96"/>
    </location>
</feature>
<dbReference type="InterPro" id="IPR004150">
    <property type="entry name" value="NAD_DNA_ligase_OB"/>
</dbReference>
<name>A0ABY9YYV1_9GAMM</name>
<keyword evidence="14" id="KW-1185">Reference proteome</keyword>
<feature type="domain" description="Helix-hairpin-helix DNA-binding motif class 1" evidence="11">
    <location>
        <begin position="430"/>
        <end position="449"/>
    </location>
</feature>
<dbReference type="SMART" id="SM00278">
    <property type="entry name" value="HhH1"/>
    <property type="match status" value="3"/>
</dbReference>
<evidence type="ECO:0000256" key="3">
    <source>
        <dbReference type="ARBA" id="ARBA00022763"/>
    </source>
</evidence>
<feature type="active site" description="N6-AMP-lysine intermediate" evidence="8">
    <location>
        <position position="127"/>
    </location>
</feature>
<evidence type="ECO:0000256" key="1">
    <source>
        <dbReference type="ARBA" id="ARBA00022598"/>
    </source>
</evidence>
<protein>
    <recommendedName>
        <fullName evidence="8">DNA ligase B</fullName>
        <ecNumber evidence="8">6.5.1.2</ecNumber>
    </recommendedName>
    <alternativeName>
        <fullName evidence="8">Polydeoxyribonucleotide synthase [NAD(+)] B</fullName>
    </alternativeName>
</protein>
<dbReference type="SUPFAM" id="SSF56091">
    <property type="entry name" value="DNA ligase/mRNA capping enzyme, catalytic domain"/>
    <property type="match status" value="1"/>
</dbReference>
<sequence>MAIAATLALWSGPAAAGCPVWNEARLDREIGALEARLAEWDRAYYRDGVSPVDDALYDQAAARLESWRTCAGKPRRHAPELSVTAGPSAGKSRVRRHPIAQTGLEKADEAGTERWASRRDDLWIQPKVDGVAVTLRYAAGRLAEAVSRGDGERGQDWTARALRLPAVPNRLPEPVSIVLQGELYWQLDGHVQAEPQRHRARNKVAGLMRQAEPSPAELERAGLFVWGWPDGPATMPERLEGLAALGFATADYTHRLDDRRDAAHWRNHWYTAPLPFATDGVVLKQGKRPGGAHWRPQPPDWTVAWKYPGQRALAGVRGVEFSLGRTGRVTPLLHLDPVRLEGRRISRVSLGSLERWRRLDVRVGDQVAVVLGGLTIPAFDGVVWQAVEREPLTVPAADDYHRLSCFSLEDASTYPLGCKAQLLARLGWLGEALTMRGIGEGTWQALMEAGAVTGLLDWLALERAELEQVPGVGKVRAQALMARFAAARTRPFSAWLKALGAPPGSERASGDWAALAGYGRQQWRALPGVGATRAEALTAFFRAPRVQALAARLRAAGVDGF</sequence>
<evidence type="ECO:0000256" key="10">
    <source>
        <dbReference type="SAM" id="SignalP"/>
    </source>
</evidence>
<dbReference type="InterPro" id="IPR020923">
    <property type="entry name" value="DNA_ligase_B"/>
</dbReference>
<dbReference type="InterPro" id="IPR013840">
    <property type="entry name" value="DNAligase_N"/>
</dbReference>
<dbReference type="PANTHER" id="PTHR47810">
    <property type="entry name" value="DNA LIGASE"/>
    <property type="match status" value="1"/>
</dbReference>
<evidence type="ECO:0000256" key="8">
    <source>
        <dbReference type="HAMAP-Rule" id="MF_01587"/>
    </source>
</evidence>
<dbReference type="Pfam" id="PF01653">
    <property type="entry name" value="DNA_ligase_aden"/>
    <property type="match status" value="1"/>
</dbReference>
<dbReference type="InterPro" id="IPR010994">
    <property type="entry name" value="RuvA_2-like"/>
</dbReference>
<dbReference type="Gene3D" id="3.30.470.30">
    <property type="entry name" value="DNA ligase/mRNA capping enzyme"/>
    <property type="match status" value="1"/>
</dbReference>
<dbReference type="EMBL" id="CP119391">
    <property type="protein sequence ID" value="WNK20026.1"/>
    <property type="molecule type" value="Genomic_DNA"/>
</dbReference>
<dbReference type="Gene3D" id="1.10.287.610">
    <property type="entry name" value="Helix hairpin bin"/>
    <property type="match status" value="1"/>
</dbReference>
<evidence type="ECO:0000256" key="9">
    <source>
        <dbReference type="SAM" id="MobiDB-lite"/>
    </source>
</evidence>
<evidence type="ECO:0000259" key="11">
    <source>
        <dbReference type="SMART" id="SM00278"/>
    </source>
</evidence>
<keyword evidence="10" id="KW-0732">Signal</keyword>
<dbReference type="InterPro" id="IPR012340">
    <property type="entry name" value="NA-bd_OB-fold"/>
</dbReference>
<evidence type="ECO:0000256" key="2">
    <source>
        <dbReference type="ARBA" id="ARBA00022705"/>
    </source>
</evidence>
<accession>A0ABY9YYV1</accession>
<evidence type="ECO:0000256" key="7">
    <source>
        <dbReference type="ARBA" id="ARBA00034005"/>
    </source>
</evidence>
<dbReference type="SUPFAM" id="SSF50249">
    <property type="entry name" value="Nucleic acid-binding proteins"/>
    <property type="match status" value="1"/>
</dbReference>
<proteinExistence type="inferred from homology"/>
<feature type="domain" description="Helix-hairpin-helix DNA-binding motif class 1" evidence="11">
    <location>
        <begin position="464"/>
        <end position="483"/>
    </location>
</feature>
<dbReference type="Gene3D" id="1.10.150.20">
    <property type="entry name" value="5' to 3' exonuclease, C-terminal subdomain"/>
    <property type="match status" value="2"/>
</dbReference>
<keyword evidence="6 8" id="KW-0234">DNA repair</keyword>
<keyword evidence="1 8" id="KW-0436">Ligase</keyword>
<gene>
    <name evidence="8 13" type="primary">ligB</name>
    <name evidence="13" type="ORF">P1P91_14580</name>
</gene>
<dbReference type="SMART" id="SM00532">
    <property type="entry name" value="LIGANc"/>
    <property type="match status" value="1"/>
</dbReference>
<dbReference type="Pfam" id="PF14520">
    <property type="entry name" value="HHH_5"/>
    <property type="match status" value="1"/>
</dbReference>
<dbReference type="Pfam" id="PF03120">
    <property type="entry name" value="OB_DNA_ligase"/>
    <property type="match status" value="1"/>
</dbReference>
<dbReference type="RefSeq" id="WP_311883547.1">
    <property type="nucleotide sequence ID" value="NZ_CP119391.1"/>
</dbReference>
<feature type="signal peptide" evidence="10">
    <location>
        <begin position="1"/>
        <end position="16"/>
    </location>
</feature>
<keyword evidence="4" id="KW-0460">Magnesium</keyword>
<organism evidence="13 14">
    <name type="scientific">Halomonas piscis</name>
    <dbReference type="NCBI Taxonomy" id="3031727"/>
    <lineage>
        <taxon>Bacteria</taxon>
        <taxon>Pseudomonadati</taxon>
        <taxon>Pseudomonadota</taxon>
        <taxon>Gammaproteobacteria</taxon>
        <taxon>Oceanospirillales</taxon>
        <taxon>Halomonadaceae</taxon>
        <taxon>Halomonas</taxon>
    </lineage>
</organism>
<dbReference type="InterPro" id="IPR050326">
    <property type="entry name" value="NAD_dep_DNA_ligaseB"/>
</dbReference>
<dbReference type="GO" id="GO:0003911">
    <property type="term" value="F:DNA ligase (NAD+) activity"/>
    <property type="evidence" value="ECO:0007669"/>
    <property type="project" value="UniProtKB-EC"/>
</dbReference>
<evidence type="ECO:0000313" key="13">
    <source>
        <dbReference type="EMBL" id="WNK20026.1"/>
    </source>
</evidence>
<dbReference type="InterPro" id="IPR013839">
    <property type="entry name" value="DNAligase_adenylation"/>
</dbReference>
<dbReference type="EC" id="6.5.1.2" evidence="8"/>
<feature type="chain" id="PRO_5045348254" description="DNA ligase B" evidence="10">
    <location>
        <begin position="17"/>
        <end position="561"/>
    </location>
</feature>
<evidence type="ECO:0000256" key="4">
    <source>
        <dbReference type="ARBA" id="ARBA00022842"/>
    </source>
</evidence>
<dbReference type="SUPFAM" id="SSF47781">
    <property type="entry name" value="RuvA domain 2-like"/>
    <property type="match status" value="1"/>
</dbReference>
<dbReference type="NCBIfam" id="NF005987">
    <property type="entry name" value="PRK08097.1"/>
    <property type="match status" value="1"/>
</dbReference>
<evidence type="ECO:0000313" key="14">
    <source>
        <dbReference type="Proteomes" id="UP001301869"/>
    </source>
</evidence>
<dbReference type="Proteomes" id="UP001301869">
    <property type="component" value="Chromosome"/>
</dbReference>
<dbReference type="HAMAP" id="MF_01587">
    <property type="entry name" value="DNA_ligase_B"/>
    <property type="match status" value="1"/>
</dbReference>
<feature type="domain" description="Helix-hairpin-helix DNA-binding motif class 1" evidence="11">
    <location>
        <begin position="521"/>
        <end position="540"/>
    </location>
</feature>
<keyword evidence="2 8" id="KW-0235">DNA replication</keyword>
<dbReference type="PANTHER" id="PTHR47810:SF1">
    <property type="entry name" value="DNA LIGASE B"/>
    <property type="match status" value="1"/>
</dbReference>
<feature type="domain" description="NAD-dependent DNA ligase N-terminal" evidence="12">
    <location>
        <begin position="25"/>
        <end position="434"/>
    </location>
</feature>
<comment type="catalytic activity">
    <reaction evidence="7 8">
        <text>NAD(+) + (deoxyribonucleotide)n-3'-hydroxyl + 5'-phospho-(deoxyribonucleotide)m = (deoxyribonucleotide)n+m + AMP + beta-nicotinamide D-nucleotide.</text>
        <dbReference type="EC" id="6.5.1.2"/>
    </reaction>
</comment>
<keyword evidence="5 8" id="KW-0520">NAD</keyword>
<comment type="similarity">
    <text evidence="8">Belongs to the NAD-dependent DNA ligase family. LigB subfamily.</text>
</comment>
<dbReference type="Gene3D" id="2.40.50.140">
    <property type="entry name" value="Nucleic acid-binding proteins"/>
    <property type="match status" value="1"/>
</dbReference>
<evidence type="ECO:0000256" key="5">
    <source>
        <dbReference type="ARBA" id="ARBA00023027"/>
    </source>
</evidence>
<comment type="function">
    <text evidence="8">Catalyzes the formation of phosphodiester linkages between 5'-phosphoryl and 3'-hydroxyl groups in double-stranded DNA using NAD as a coenzyme and as the energy source for the reaction.</text>
</comment>
<reference evidence="13 14" key="1">
    <citation type="submission" date="2023-03" db="EMBL/GenBank/DDBJ databases">
        <title>Halomonas sp. nov., isolated from Korean tranditional fermented seafood 'Jeotgal'.</title>
        <authorList>
            <person name="Kim B."/>
            <person name="Shin N.-R."/>
        </authorList>
    </citation>
    <scope>NUCLEOTIDE SEQUENCE [LARGE SCALE GENOMIC DNA]</scope>
    <source>
        <strain evidence="13 14">SG2L-4</strain>
    </source>
</reference>
<dbReference type="InterPro" id="IPR003583">
    <property type="entry name" value="Hlx-hairpin-Hlx_DNA-bd_motif"/>
</dbReference>
<evidence type="ECO:0000259" key="12">
    <source>
        <dbReference type="SMART" id="SM00532"/>
    </source>
</evidence>